<accession>A0A366QVV6</accession>
<comment type="caution">
    <text evidence="2">The sequence shown here is derived from an EMBL/GenBank/DDBJ whole genome shotgun (WGS) entry which is preliminary data.</text>
</comment>
<feature type="domain" description="Heterokaryon incompatibility" evidence="1">
    <location>
        <begin position="195"/>
        <end position="342"/>
    </location>
</feature>
<evidence type="ECO:0000259" key="1">
    <source>
        <dbReference type="Pfam" id="PF06985"/>
    </source>
</evidence>
<proteinExistence type="predicted"/>
<keyword evidence="3" id="KW-1185">Reference proteome</keyword>
<name>A0A366QVV6_9HYPO</name>
<dbReference type="EMBL" id="QKXC01000290">
    <property type="protein sequence ID" value="RBR08256.1"/>
    <property type="molecule type" value="Genomic_DNA"/>
</dbReference>
<evidence type="ECO:0000313" key="2">
    <source>
        <dbReference type="EMBL" id="RBR08256.1"/>
    </source>
</evidence>
<dbReference type="Pfam" id="PF06985">
    <property type="entry name" value="HET"/>
    <property type="match status" value="1"/>
</dbReference>
<dbReference type="InterPro" id="IPR010730">
    <property type="entry name" value="HET"/>
</dbReference>
<organism evidence="2 3">
    <name type="scientific">Fusarium coffeatum</name>
    <dbReference type="NCBI Taxonomy" id="231269"/>
    <lineage>
        <taxon>Eukaryota</taxon>
        <taxon>Fungi</taxon>
        <taxon>Dikarya</taxon>
        <taxon>Ascomycota</taxon>
        <taxon>Pezizomycotina</taxon>
        <taxon>Sordariomycetes</taxon>
        <taxon>Hypocreomycetidae</taxon>
        <taxon>Hypocreales</taxon>
        <taxon>Nectriaceae</taxon>
        <taxon>Fusarium</taxon>
        <taxon>Fusarium incarnatum-equiseti species complex</taxon>
    </lineage>
</organism>
<sequence length="676" mass="76006">MEPQHLVCPKCWTDFFNTEAFERTCTAEDDHYSIPETTGIYTVDEIRTASSRCNWCRFIATFLDDSRSGDTQVKTVLLPSRDRYHATPSGRNVFFVRVYYLSKGQEINIGMESLYAFTTSQDNASKFVTARPLRVDVGSDAACDQIQTWLDDCKGHEGCSSSYTNAPLPTRVIEVNPADQEEPRVVESGGQRGTYTTLSYCWGKAPFETLNTSNYAHFSKALDMSTLPLTVREAITITRKLSIPHLWIDALCIIQDSEDDKNEEISSMKDVYARSALTIVAASAEAVAEGFLQNRPALKDVFMIPFRMKSDLFGSFSFSKLSTASYNERSEPLAKRAWTLQEQLLAQRSITFAVHTMLCDCKAGTRTFGDSFHYPYSDSSERSYTLNLNTLLLHEEEAIACKYDALTSWCRLVTAYSLRLASLESDKLNAIAGVASLSSFSSALGPSYHAGMWTYKFALQLTWYVEHQHESLPGIKLSSYQPKAYRAPSWSWASIEGGVICFNDIFAPVHYPITICEILDCVPTPKTGGNSFGEIVSGYLKLRGPVRRAWVYPQTSNLVLLPNLDRDNSIISCQDAYKQHIEDFVTRYPDVDLDDETLHGSWNDNTVATCDQSRFTDPMLVYCLAVASELGDSRSVSGLLLTEEVEGLYKRVGQFMRARKKDFVRNELIVREITIV</sequence>
<dbReference type="Proteomes" id="UP000253153">
    <property type="component" value="Unassembled WGS sequence"/>
</dbReference>
<gene>
    <name evidence="2" type="ORF">FIESC28_10290</name>
</gene>
<dbReference type="OrthoDB" id="5125733at2759"/>
<dbReference type="AlphaFoldDB" id="A0A366QVV6"/>
<protein>
    <recommendedName>
        <fullName evidence="1">Heterokaryon incompatibility domain-containing protein</fullName>
    </recommendedName>
</protein>
<reference evidence="2 3" key="1">
    <citation type="submission" date="2018-06" db="EMBL/GenBank/DDBJ databases">
        <title>Fusarium incarnatum-equiseti species complex species 28.</title>
        <authorList>
            <person name="Gardiner D.M."/>
        </authorList>
    </citation>
    <scope>NUCLEOTIDE SEQUENCE [LARGE SCALE GENOMIC DNA]</scope>
    <source>
        <strain evidence="2 3">FIESC_28</strain>
    </source>
</reference>
<evidence type="ECO:0000313" key="3">
    <source>
        <dbReference type="Proteomes" id="UP000253153"/>
    </source>
</evidence>
<dbReference type="PANTHER" id="PTHR33112">
    <property type="entry name" value="DOMAIN PROTEIN, PUTATIVE-RELATED"/>
    <property type="match status" value="1"/>
</dbReference>
<dbReference type="GeneID" id="41999719"/>
<dbReference type="RefSeq" id="XP_031011509.1">
    <property type="nucleotide sequence ID" value="XM_031164423.1"/>
</dbReference>
<dbReference type="PANTHER" id="PTHR33112:SF16">
    <property type="entry name" value="HETEROKARYON INCOMPATIBILITY DOMAIN-CONTAINING PROTEIN"/>
    <property type="match status" value="1"/>
</dbReference>